<protein>
    <recommendedName>
        <fullName evidence="3">C2H2-type domain-containing protein</fullName>
    </recommendedName>
</protein>
<feature type="compositionally biased region" description="Basic and acidic residues" evidence="2">
    <location>
        <begin position="221"/>
        <end position="232"/>
    </location>
</feature>
<dbReference type="Proteomes" id="UP000233551">
    <property type="component" value="Unassembled WGS sequence"/>
</dbReference>
<feature type="region of interest" description="Disordered" evidence="2">
    <location>
        <begin position="351"/>
        <end position="410"/>
    </location>
</feature>
<feature type="region of interest" description="Disordered" evidence="2">
    <location>
        <begin position="204"/>
        <end position="241"/>
    </location>
</feature>
<keyword evidence="1" id="KW-0862">Zinc</keyword>
<sequence length="506" mass="55566">MKERRDDESEEVKHECKLCSKSFPCGRSLGGHMKSHLKDSAAAGYGYGLRKNPKKMGWRASEFTGGDDPSSVPPCCRECGRKFGSWKGLFGHMMKRHLVNNSDRLKEDEEEEEGFDCLNSQFWGRDSSNTVTDSQSSDNQAGFPNRKKRSQQRKRHNTTKVLNSSSSSDHVADIEQELEEVAVCLMMLSRDFFNGSSGTGIIDSSMVDSSDNNSVSVFLKDPTRNENKDCHSPPKGSNARTELSVSWNFKNQSKVNQEDIISQSGIENPESGKNLDGMDKNQVKPCKVRSSTSKRKFSDVSDDSRPRKSSSKRLLAPDGSEEGGNGDLDKGINSRFECNTCNKIFQSYQALGGHRASHRKAKAGSGSKDNSIETEQSPPGEVITAEGTEIETANPSSKRKRKKEAKGDEHECPVCLRVFPSGQALGGHKRSHMPEAKNSQTRLPAIPKPAAHKVRDFLDLNLPAPLEEEEEGGGGGGGTNSSIVSFKPWWGGRSHKQEPAIGLIAN</sequence>
<name>A0A218Y0M7_PUNGR</name>
<dbReference type="PANTHER" id="PTHR46869:SF6">
    <property type="entry name" value="C2H2-TYPE DOMAIN-CONTAINING PROTEIN"/>
    <property type="match status" value="1"/>
</dbReference>
<dbReference type="PROSITE" id="PS50157">
    <property type="entry name" value="ZINC_FINGER_C2H2_2"/>
    <property type="match status" value="3"/>
</dbReference>
<dbReference type="PANTHER" id="PTHR46869">
    <property type="entry name" value="C2H2-LIKE ZINC FINGER PROTEIN"/>
    <property type="match status" value="1"/>
</dbReference>
<feature type="compositionally biased region" description="Polar residues" evidence="2">
    <location>
        <begin position="127"/>
        <end position="142"/>
    </location>
</feature>
<dbReference type="InterPro" id="IPR036236">
    <property type="entry name" value="Znf_C2H2_sf"/>
</dbReference>
<dbReference type="OrthoDB" id="9451254at2759"/>
<reference evidence="5 7" key="3">
    <citation type="submission" date="2017-11" db="EMBL/GenBank/DDBJ databases">
        <title>De-novo sequencing of pomegranate (Punica granatum L.) genome.</title>
        <authorList>
            <person name="Akparov Z."/>
            <person name="Amiraslanov A."/>
            <person name="Hajiyeva S."/>
            <person name="Abbasov M."/>
            <person name="Kaur K."/>
            <person name="Hamwieh A."/>
            <person name="Solovyev V."/>
            <person name="Salamov A."/>
            <person name="Braich B."/>
            <person name="Kosarev P."/>
            <person name="Mahmoud A."/>
            <person name="Hajiyev E."/>
            <person name="Babayeva S."/>
            <person name="Izzatullayeva V."/>
            <person name="Mammadov A."/>
            <person name="Mammadov A."/>
            <person name="Sharifova S."/>
            <person name="Ojaghi J."/>
            <person name="Eynullazada K."/>
            <person name="Bayramov B."/>
            <person name="Abdulazimova A."/>
            <person name="Shahmuradov I."/>
        </authorList>
    </citation>
    <scope>NUCLEOTIDE SEQUENCE [LARGE SCALE GENOMIC DNA]</scope>
    <source>
        <strain evidence="5">AG2017</strain>
        <strain evidence="7">cv. AG2017</strain>
        <tissue evidence="5">Leaf</tissue>
    </source>
</reference>
<dbReference type="AlphaFoldDB" id="A0A218Y0M7"/>
<feature type="region of interest" description="Disordered" evidence="2">
    <location>
        <begin position="256"/>
        <end position="332"/>
    </location>
</feature>
<feature type="compositionally biased region" description="Polar residues" evidence="2">
    <location>
        <begin position="367"/>
        <end position="377"/>
    </location>
</feature>
<evidence type="ECO:0000313" key="7">
    <source>
        <dbReference type="Proteomes" id="UP000233551"/>
    </source>
</evidence>
<feature type="region of interest" description="Disordered" evidence="2">
    <location>
        <begin position="466"/>
        <end position="506"/>
    </location>
</feature>
<keyword evidence="7" id="KW-1185">Reference proteome</keyword>
<reference evidence="4" key="2">
    <citation type="submission" date="2017-06" db="EMBL/GenBank/DDBJ databases">
        <title>The pomegranate genome and the genomics of punicalagin biosynthesis.</title>
        <authorList>
            <person name="Xu C."/>
        </authorList>
    </citation>
    <scope>NUCLEOTIDE SEQUENCE [LARGE SCALE GENOMIC DNA]</scope>
    <source>
        <tissue evidence="4">Fresh leaf</tissue>
    </source>
</reference>
<dbReference type="EMBL" id="PGOL01000065">
    <property type="protein sequence ID" value="PKI77960.1"/>
    <property type="molecule type" value="Genomic_DNA"/>
</dbReference>
<feature type="domain" description="C2H2-type" evidence="3">
    <location>
        <begin position="336"/>
        <end position="363"/>
    </location>
</feature>
<comment type="caution">
    <text evidence="4">The sequence shown here is derived from an EMBL/GenBank/DDBJ whole genome shotgun (WGS) entry which is preliminary data.</text>
</comment>
<feature type="domain" description="C2H2-type" evidence="3">
    <location>
        <begin position="410"/>
        <end position="437"/>
    </location>
</feature>
<dbReference type="Proteomes" id="UP000197138">
    <property type="component" value="Unassembled WGS sequence"/>
</dbReference>
<evidence type="ECO:0000259" key="3">
    <source>
        <dbReference type="PROSITE" id="PS50157"/>
    </source>
</evidence>
<dbReference type="GO" id="GO:0008270">
    <property type="term" value="F:zinc ion binding"/>
    <property type="evidence" value="ECO:0007669"/>
    <property type="project" value="UniProtKB-KW"/>
</dbReference>
<dbReference type="Pfam" id="PF13912">
    <property type="entry name" value="zf-C2H2_6"/>
    <property type="match status" value="4"/>
</dbReference>
<dbReference type="EMBL" id="MTKT01000548">
    <property type="protein sequence ID" value="OWM90389.1"/>
    <property type="molecule type" value="Genomic_DNA"/>
</dbReference>
<feature type="compositionally biased region" description="Basic residues" evidence="2">
    <location>
        <begin position="145"/>
        <end position="158"/>
    </location>
</feature>
<keyword evidence="1" id="KW-0479">Metal-binding</keyword>
<feature type="region of interest" description="Disordered" evidence="2">
    <location>
        <begin position="127"/>
        <end position="171"/>
    </location>
</feature>
<reference evidence="6" key="1">
    <citation type="journal article" date="2017" name="Plant J.">
        <title>The pomegranate (Punica granatum L.) genome and the genomics of punicalagin biosynthesis.</title>
        <authorList>
            <person name="Qin G."/>
            <person name="Xu C."/>
            <person name="Ming R."/>
            <person name="Tang H."/>
            <person name="Guyot R."/>
            <person name="Kramer E.M."/>
            <person name="Hu Y."/>
            <person name="Yi X."/>
            <person name="Qi Y."/>
            <person name="Xu X."/>
            <person name="Gao Z."/>
            <person name="Pan H."/>
            <person name="Jian J."/>
            <person name="Tian Y."/>
            <person name="Yue Z."/>
            <person name="Xu Y."/>
        </authorList>
    </citation>
    <scope>NUCLEOTIDE SEQUENCE [LARGE SCALE GENOMIC DNA]</scope>
    <source>
        <strain evidence="6">cv. Dabenzi</strain>
    </source>
</reference>
<dbReference type="STRING" id="22663.A0A218Y0M7"/>
<dbReference type="SMART" id="SM00355">
    <property type="entry name" value="ZnF_C2H2"/>
    <property type="match status" value="4"/>
</dbReference>
<accession>A0A218Y0M7</accession>
<dbReference type="InterPro" id="IPR013087">
    <property type="entry name" value="Znf_C2H2_type"/>
</dbReference>
<evidence type="ECO:0000313" key="6">
    <source>
        <dbReference type="Proteomes" id="UP000197138"/>
    </source>
</evidence>
<dbReference type="GeneID" id="116215941"/>
<dbReference type="SUPFAM" id="SSF57667">
    <property type="entry name" value="beta-beta-alpha zinc fingers"/>
    <property type="match status" value="2"/>
</dbReference>
<feature type="compositionally biased region" description="Low complexity" evidence="2">
    <location>
        <begin position="204"/>
        <end position="217"/>
    </location>
</feature>
<evidence type="ECO:0000313" key="5">
    <source>
        <dbReference type="EMBL" id="PKI77960.1"/>
    </source>
</evidence>
<evidence type="ECO:0000256" key="2">
    <source>
        <dbReference type="SAM" id="MobiDB-lite"/>
    </source>
</evidence>
<feature type="compositionally biased region" description="Basic and acidic residues" evidence="2">
    <location>
        <begin position="296"/>
        <end position="306"/>
    </location>
</feature>
<feature type="compositionally biased region" description="Polar residues" evidence="2">
    <location>
        <begin position="159"/>
        <end position="169"/>
    </location>
</feature>
<dbReference type="PROSITE" id="PS00028">
    <property type="entry name" value="ZINC_FINGER_C2H2_1"/>
    <property type="match status" value="3"/>
</dbReference>
<dbReference type="Gene3D" id="3.30.160.60">
    <property type="entry name" value="Classic Zinc Finger"/>
    <property type="match status" value="2"/>
</dbReference>
<proteinExistence type="predicted"/>
<evidence type="ECO:0000313" key="4">
    <source>
        <dbReference type="EMBL" id="OWM90389.1"/>
    </source>
</evidence>
<feature type="compositionally biased region" description="Polar residues" evidence="2">
    <location>
        <begin position="256"/>
        <end position="266"/>
    </location>
</feature>
<keyword evidence="1" id="KW-0863">Zinc-finger</keyword>
<organism evidence="4 6">
    <name type="scientific">Punica granatum</name>
    <name type="common">Pomegranate</name>
    <dbReference type="NCBI Taxonomy" id="22663"/>
    <lineage>
        <taxon>Eukaryota</taxon>
        <taxon>Viridiplantae</taxon>
        <taxon>Streptophyta</taxon>
        <taxon>Embryophyta</taxon>
        <taxon>Tracheophyta</taxon>
        <taxon>Spermatophyta</taxon>
        <taxon>Magnoliopsida</taxon>
        <taxon>eudicotyledons</taxon>
        <taxon>Gunneridae</taxon>
        <taxon>Pentapetalae</taxon>
        <taxon>rosids</taxon>
        <taxon>malvids</taxon>
        <taxon>Myrtales</taxon>
        <taxon>Lythraceae</taxon>
        <taxon>Punica</taxon>
    </lineage>
</organism>
<evidence type="ECO:0000256" key="1">
    <source>
        <dbReference type="PROSITE-ProRule" id="PRU00042"/>
    </source>
</evidence>
<gene>
    <name evidence="4" type="ORF">CDL15_Pgr014691</name>
    <name evidence="5" type="ORF">CRG98_001580</name>
</gene>
<feature type="domain" description="C2H2-type" evidence="3">
    <location>
        <begin position="14"/>
        <end position="41"/>
    </location>
</feature>